<proteinExistence type="predicted"/>
<dbReference type="PANTHER" id="PTHR14920:SF0">
    <property type="entry name" value="WD REPEAT DOMAIN 19"/>
    <property type="match status" value="1"/>
</dbReference>
<sequence length="245" mass="27983">MQLMKQLRCAVEAYPALQNNTINTMLKCLQALTWSSTIIEENELANDIKNEFSNVKLRTDCAKALELTRQFSLAANIYLLENEIEECARLFLMAENLSESKKIGHQIKTPMLCIKFANLLESLNEFRLAEETFRRVNDFDSIVKLKLLTLKDTERAFELIRQTKSLVSIDLGIDFCKKRGYLRNALEFSLLKRQPIAAFSLAERGDGALMSFFEQGIHFHGFYSSSDIPTSNVAIIALLEMIIIK</sequence>
<dbReference type="EMBL" id="JADAQX010000060">
    <property type="protein sequence ID" value="KAF8822368.1"/>
    <property type="molecule type" value="Genomic_DNA"/>
</dbReference>
<comment type="caution">
    <text evidence="1">The sequence shown here is derived from an EMBL/GenBank/DDBJ whole genome shotgun (WGS) entry which is preliminary data.</text>
</comment>
<dbReference type="Proteomes" id="UP000823046">
    <property type="component" value="Unassembled WGS sequence"/>
</dbReference>
<evidence type="ECO:0000313" key="2">
    <source>
        <dbReference type="Proteomes" id="UP000823046"/>
    </source>
</evidence>
<accession>A0ABQ7JED2</accession>
<protein>
    <submittedName>
        <fullName evidence="1">Uncharacterized protein</fullName>
    </submittedName>
</protein>
<dbReference type="InterPro" id="IPR040379">
    <property type="entry name" value="WDR19/dyf-2"/>
</dbReference>
<reference evidence="1 2" key="1">
    <citation type="journal article" date="2020" name="bioRxiv">
        <title>Metabolic contributions of an alphaproteobacterial endosymbiont in the apicomplexan Cardiosporidium cionae.</title>
        <authorList>
            <person name="Hunter E.S."/>
            <person name="Paight C.J."/>
            <person name="Lane C.E."/>
        </authorList>
    </citation>
    <scope>NUCLEOTIDE SEQUENCE [LARGE SCALE GENOMIC DNA]</scope>
    <source>
        <strain evidence="1">ESH_2018</strain>
    </source>
</reference>
<name>A0ABQ7JED2_9APIC</name>
<dbReference type="PANTHER" id="PTHR14920">
    <property type="entry name" value="OSMOTIC AVOIDANCE ABNORMAL PROTEIN 1/WD REPEAT MEMBRANE PROTEIN"/>
    <property type="match status" value="1"/>
</dbReference>
<gene>
    <name evidence="1" type="ORF">IE077_003919</name>
</gene>
<evidence type="ECO:0000313" key="1">
    <source>
        <dbReference type="EMBL" id="KAF8822368.1"/>
    </source>
</evidence>
<organism evidence="1 2">
    <name type="scientific">Cardiosporidium cionae</name>
    <dbReference type="NCBI Taxonomy" id="476202"/>
    <lineage>
        <taxon>Eukaryota</taxon>
        <taxon>Sar</taxon>
        <taxon>Alveolata</taxon>
        <taxon>Apicomplexa</taxon>
        <taxon>Aconoidasida</taxon>
        <taxon>Nephromycida</taxon>
        <taxon>Cardiosporidium</taxon>
    </lineage>
</organism>
<keyword evidence="2" id="KW-1185">Reference proteome</keyword>